<dbReference type="SUPFAM" id="SSF48008">
    <property type="entry name" value="GntR ligand-binding domain-like"/>
    <property type="match status" value="1"/>
</dbReference>
<dbReference type="InterPro" id="IPR008920">
    <property type="entry name" value="TF_FadR/GntR_C"/>
</dbReference>
<dbReference type="PANTHER" id="PTHR43537:SF5">
    <property type="entry name" value="UXU OPERON TRANSCRIPTIONAL REGULATOR"/>
    <property type="match status" value="1"/>
</dbReference>
<dbReference type="PANTHER" id="PTHR43537">
    <property type="entry name" value="TRANSCRIPTIONAL REGULATOR, GNTR FAMILY"/>
    <property type="match status" value="1"/>
</dbReference>
<dbReference type="InterPro" id="IPR000524">
    <property type="entry name" value="Tscrpt_reg_HTH_GntR"/>
</dbReference>
<dbReference type="EMBL" id="PKUQ01000031">
    <property type="protein sequence ID" value="PLW76091.1"/>
    <property type="molecule type" value="Genomic_DNA"/>
</dbReference>
<dbReference type="InterPro" id="IPR011711">
    <property type="entry name" value="GntR_C"/>
</dbReference>
<accession>A0A2N5XNH4</accession>
<dbReference type="OrthoDB" id="9805385at2"/>
<dbReference type="AlphaFoldDB" id="A0A2N5XNH4"/>
<sequence length="238" mass="26338">MNPSNTRTDLPRQSLGAVVYERILAGIIDGTYALNSKLPPEAQLSKTLSVSRPILREALSRLREDELVASRRGSGTYVIKKPDNIVLQLSPLSSISDIQRCFEFRANMEAEAAALAADRRTNAQLATIIDAYEKMNIANETSQLATSEDFVFHLAITDAANNRFFSTVLESLESSIKEGMNITRNLSLRHSDSRLQLVQNEHAAIIAAIENKNPAAARNAMKDHLNKARIRMFEGDLA</sequence>
<keyword evidence="1" id="KW-0805">Transcription regulation</keyword>
<organism evidence="5 6">
    <name type="scientific">Cohaesibacter celericrescens</name>
    <dbReference type="NCBI Taxonomy" id="2067669"/>
    <lineage>
        <taxon>Bacteria</taxon>
        <taxon>Pseudomonadati</taxon>
        <taxon>Pseudomonadota</taxon>
        <taxon>Alphaproteobacteria</taxon>
        <taxon>Hyphomicrobiales</taxon>
        <taxon>Cohaesibacteraceae</taxon>
    </lineage>
</organism>
<dbReference type="CDD" id="cd07377">
    <property type="entry name" value="WHTH_GntR"/>
    <property type="match status" value="1"/>
</dbReference>
<proteinExistence type="predicted"/>
<dbReference type="InterPro" id="IPR036390">
    <property type="entry name" value="WH_DNA-bd_sf"/>
</dbReference>
<evidence type="ECO:0000259" key="4">
    <source>
        <dbReference type="PROSITE" id="PS50949"/>
    </source>
</evidence>
<evidence type="ECO:0000256" key="1">
    <source>
        <dbReference type="ARBA" id="ARBA00023015"/>
    </source>
</evidence>
<dbReference type="Pfam" id="PF07729">
    <property type="entry name" value="FCD"/>
    <property type="match status" value="1"/>
</dbReference>
<evidence type="ECO:0000313" key="5">
    <source>
        <dbReference type="EMBL" id="PLW76091.1"/>
    </source>
</evidence>
<dbReference type="GO" id="GO:0003677">
    <property type="term" value="F:DNA binding"/>
    <property type="evidence" value="ECO:0007669"/>
    <property type="project" value="UniProtKB-KW"/>
</dbReference>
<dbReference type="PRINTS" id="PR00035">
    <property type="entry name" value="HTHGNTR"/>
</dbReference>
<evidence type="ECO:0000313" key="6">
    <source>
        <dbReference type="Proteomes" id="UP000234881"/>
    </source>
</evidence>
<dbReference type="Gene3D" id="1.10.10.10">
    <property type="entry name" value="Winged helix-like DNA-binding domain superfamily/Winged helix DNA-binding domain"/>
    <property type="match status" value="1"/>
</dbReference>
<dbReference type="Gene3D" id="1.20.120.530">
    <property type="entry name" value="GntR ligand-binding domain-like"/>
    <property type="match status" value="1"/>
</dbReference>
<dbReference type="Pfam" id="PF00392">
    <property type="entry name" value="GntR"/>
    <property type="match status" value="1"/>
</dbReference>
<dbReference type="GO" id="GO:0003700">
    <property type="term" value="F:DNA-binding transcription factor activity"/>
    <property type="evidence" value="ECO:0007669"/>
    <property type="project" value="InterPro"/>
</dbReference>
<gene>
    <name evidence="5" type="ORF">C0081_14315</name>
</gene>
<evidence type="ECO:0000256" key="3">
    <source>
        <dbReference type="ARBA" id="ARBA00023163"/>
    </source>
</evidence>
<keyword evidence="6" id="KW-1185">Reference proteome</keyword>
<reference evidence="5 6" key="1">
    <citation type="submission" date="2018-01" db="EMBL/GenBank/DDBJ databases">
        <title>The draft genome sequence of Cohaesibacter sp. H1304.</title>
        <authorList>
            <person name="Wang N.-N."/>
            <person name="Du Z.-J."/>
        </authorList>
    </citation>
    <scope>NUCLEOTIDE SEQUENCE [LARGE SCALE GENOMIC DNA]</scope>
    <source>
        <strain evidence="5 6">H1304</strain>
    </source>
</reference>
<dbReference type="SUPFAM" id="SSF46785">
    <property type="entry name" value="Winged helix' DNA-binding domain"/>
    <property type="match status" value="1"/>
</dbReference>
<keyword evidence="2" id="KW-0238">DNA-binding</keyword>
<comment type="caution">
    <text evidence="5">The sequence shown here is derived from an EMBL/GenBank/DDBJ whole genome shotgun (WGS) entry which is preliminary data.</text>
</comment>
<protein>
    <submittedName>
        <fullName evidence="5">FadR family transcriptional regulator</fullName>
    </submittedName>
</protein>
<dbReference type="PROSITE" id="PS50949">
    <property type="entry name" value="HTH_GNTR"/>
    <property type="match status" value="1"/>
</dbReference>
<evidence type="ECO:0000256" key="2">
    <source>
        <dbReference type="ARBA" id="ARBA00023125"/>
    </source>
</evidence>
<keyword evidence="3" id="KW-0804">Transcription</keyword>
<dbReference type="SMART" id="SM00345">
    <property type="entry name" value="HTH_GNTR"/>
    <property type="match status" value="1"/>
</dbReference>
<dbReference type="InterPro" id="IPR036388">
    <property type="entry name" value="WH-like_DNA-bd_sf"/>
</dbReference>
<name>A0A2N5XNH4_9HYPH</name>
<dbReference type="Proteomes" id="UP000234881">
    <property type="component" value="Unassembled WGS sequence"/>
</dbReference>
<dbReference type="SMART" id="SM00895">
    <property type="entry name" value="FCD"/>
    <property type="match status" value="1"/>
</dbReference>
<dbReference type="RefSeq" id="WP_101534525.1">
    <property type="nucleotide sequence ID" value="NZ_JBFHIU010000019.1"/>
</dbReference>
<feature type="domain" description="HTH gntR-type" evidence="4">
    <location>
        <begin position="13"/>
        <end position="81"/>
    </location>
</feature>